<protein>
    <recommendedName>
        <fullName evidence="6">28S ribosomal protein S18a, mitochondrial</fullName>
    </recommendedName>
</protein>
<dbReference type="InParanoid" id="T1FAH8"/>
<dbReference type="SUPFAM" id="SSF46911">
    <property type="entry name" value="Ribosomal protein S18"/>
    <property type="match status" value="1"/>
</dbReference>
<dbReference type="GO" id="GO:0003735">
    <property type="term" value="F:structural constituent of ribosome"/>
    <property type="evidence" value="ECO:0000318"/>
    <property type="project" value="GO_Central"/>
</dbReference>
<reference evidence="4" key="3">
    <citation type="submission" date="2015-06" db="UniProtKB">
        <authorList>
            <consortium name="EnsemblMetazoa"/>
        </authorList>
    </citation>
    <scope>IDENTIFICATION</scope>
</reference>
<reference evidence="5" key="1">
    <citation type="submission" date="2012-12" db="EMBL/GenBank/DDBJ databases">
        <authorList>
            <person name="Hellsten U."/>
            <person name="Grimwood J."/>
            <person name="Chapman J.A."/>
            <person name="Shapiro H."/>
            <person name="Aerts A."/>
            <person name="Otillar R.P."/>
            <person name="Terry A.Y."/>
            <person name="Boore J.L."/>
            <person name="Simakov O."/>
            <person name="Marletaz F."/>
            <person name="Cho S.-J."/>
            <person name="Edsinger-Gonzales E."/>
            <person name="Havlak P."/>
            <person name="Kuo D.-H."/>
            <person name="Larsson T."/>
            <person name="Lv J."/>
            <person name="Arendt D."/>
            <person name="Savage R."/>
            <person name="Osoegawa K."/>
            <person name="de Jong P."/>
            <person name="Lindberg D.R."/>
            <person name="Seaver E.C."/>
            <person name="Weisblat D.A."/>
            <person name="Putnam N.H."/>
            <person name="Grigoriev I.V."/>
            <person name="Rokhsar D.S."/>
        </authorList>
    </citation>
    <scope>NUCLEOTIDE SEQUENCE</scope>
</reference>
<name>T1FAH8_HELRO</name>
<organism evidence="4 5">
    <name type="scientific">Helobdella robusta</name>
    <name type="common">Californian leech</name>
    <dbReference type="NCBI Taxonomy" id="6412"/>
    <lineage>
        <taxon>Eukaryota</taxon>
        <taxon>Metazoa</taxon>
        <taxon>Spiralia</taxon>
        <taxon>Lophotrochozoa</taxon>
        <taxon>Annelida</taxon>
        <taxon>Clitellata</taxon>
        <taxon>Hirudinea</taxon>
        <taxon>Rhynchobdellida</taxon>
        <taxon>Glossiphoniidae</taxon>
        <taxon>Helobdella</taxon>
    </lineage>
</organism>
<dbReference type="EMBL" id="KB097026">
    <property type="protein sequence ID" value="ESO00113.1"/>
    <property type="molecule type" value="Genomic_DNA"/>
</dbReference>
<gene>
    <name evidence="4" type="primary">20205827</name>
    <name evidence="3" type="ORF">HELRODRAFT_176424</name>
</gene>
<dbReference type="RefSeq" id="XP_009021887.1">
    <property type="nucleotide sequence ID" value="XM_009023639.1"/>
</dbReference>
<dbReference type="EnsemblMetazoa" id="HelroT176424">
    <property type="protein sequence ID" value="HelroP176424"/>
    <property type="gene ID" value="HelroG176424"/>
</dbReference>
<keyword evidence="1" id="KW-0689">Ribosomal protein</keyword>
<evidence type="ECO:0000256" key="1">
    <source>
        <dbReference type="ARBA" id="ARBA00022980"/>
    </source>
</evidence>
<evidence type="ECO:0000256" key="2">
    <source>
        <dbReference type="ARBA" id="ARBA00023274"/>
    </source>
</evidence>
<dbReference type="AlphaFoldDB" id="T1FAH8"/>
<dbReference type="Gene3D" id="4.10.640.10">
    <property type="entry name" value="Ribosomal protein S18"/>
    <property type="match status" value="1"/>
</dbReference>
<dbReference type="STRING" id="6412.T1FAH8"/>
<sequence>MSIVARSFLKIEGKYIESERSDYLLQENAITNKEYCALCPKELKAPVKYTDVLIISQFLDRKGNVLPQNITGLCHKAHCRLQRLLFQAQHAGLIDRPANHPDSVLKWNKHNIYYDDHL</sequence>
<evidence type="ECO:0008006" key="6">
    <source>
        <dbReference type="Google" id="ProtNLM"/>
    </source>
</evidence>
<dbReference type="GO" id="GO:0070181">
    <property type="term" value="F:small ribosomal subunit rRNA binding"/>
    <property type="evidence" value="ECO:0000318"/>
    <property type="project" value="GO_Central"/>
</dbReference>
<dbReference type="FunCoup" id="T1FAH8">
    <property type="interactions" value="193"/>
</dbReference>
<dbReference type="OrthoDB" id="10054543at2759"/>
<dbReference type="InterPro" id="IPR036870">
    <property type="entry name" value="Ribosomal_bS18_sf"/>
</dbReference>
<dbReference type="eggNOG" id="KOG3162">
    <property type="taxonomic scope" value="Eukaryota"/>
</dbReference>
<proteinExistence type="predicted"/>
<dbReference type="Pfam" id="PF01084">
    <property type="entry name" value="Ribosomal_S18"/>
    <property type="match status" value="1"/>
</dbReference>
<dbReference type="PANTHER" id="PTHR13479:SF66">
    <property type="entry name" value="LARGE RIBOSOMAL SUBUNIT PROTEIN ML66"/>
    <property type="match status" value="1"/>
</dbReference>
<keyword evidence="2" id="KW-0687">Ribonucleoprotein</keyword>
<dbReference type="HOGENOM" id="CLU_2075695_0_0_1"/>
<evidence type="ECO:0000313" key="3">
    <source>
        <dbReference type="EMBL" id="ESO00113.1"/>
    </source>
</evidence>
<evidence type="ECO:0000313" key="4">
    <source>
        <dbReference type="EnsemblMetazoa" id="HelroP176424"/>
    </source>
</evidence>
<dbReference type="GeneID" id="20205827"/>
<dbReference type="GO" id="GO:0005763">
    <property type="term" value="C:mitochondrial small ribosomal subunit"/>
    <property type="evidence" value="ECO:0000318"/>
    <property type="project" value="GO_Central"/>
</dbReference>
<dbReference type="GO" id="GO:0006412">
    <property type="term" value="P:translation"/>
    <property type="evidence" value="ECO:0000318"/>
    <property type="project" value="GO_Central"/>
</dbReference>
<dbReference type="InterPro" id="IPR001648">
    <property type="entry name" value="Ribosomal_bS18"/>
</dbReference>
<dbReference type="CTD" id="20205827"/>
<reference evidence="3 5" key="2">
    <citation type="journal article" date="2013" name="Nature">
        <title>Insights into bilaterian evolution from three spiralian genomes.</title>
        <authorList>
            <person name="Simakov O."/>
            <person name="Marletaz F."/>
            <person name="Cho S.J."/>
            <person name="Edsinger-Gonzales E."/>
            <person name="Havlak P."/>
            <person name="Hellsten U."/>
            <person name="Kuo D.H."/>
            <person name="Larsson T."/>
            <person name="Lv J."/>
            <person name="Arendt D."/>
            <person name="Savage R."/>
            <person name="Osoegawa K."/>
            <person name="de Jong P."/>
            <person name="Grimwood J."/>
            <person name="Chapman J.A."/>
            <person name="Shapiro H."/>
            <person name="Aerts A."/>
            <person name="Otillar R.P."/>
            <person name="Terry A.Y."/>
            <person name="Boore J.L."/>
            <person name="Grigoriev I.V."/>
            <person name="Lindberg D.R."/>
            <person name="Seaver E.C."/>
            <person name="Weisblat D.A."/>
            <person name="Putnam N.H."/>
            <person name="Rokhsar D.S."/>
        </authorList>
    </citation>
    <scope>NUCLEOTIDE SEQUENCE</scope>
</reference>
<dbReference type="KEGG" id="hro:HELRODRAFT_176424"/>
<evidence type="ECO:0000313" key="5">
    <source>
        <dbReference type="Proteomes" id="UP000015101"/>
    </source>
</evidence>
<dbReference type="OMA" id="ACQTKFC"/>
<dbReference type="PANTHER" id="PTHR13479">
    <property type="entry name" value="30S RIBOSOMAL PROTEIN S18"/>
    <property type="match status" value="1"/>
</dbReference>
<dbReference type="Proteomes" id="UP000015101">
    <property type="component" value="Unassembled WGS sequence"/>
</dbReference>
<keyword evidence="5" id="KW-1185">Reference proteome</keyword>
<dbReference type="EMBL" id="AMQM01005664">
    <property type="status" value="NOT_ANNOTATED_CDS"/>
    <property type="molecule type" value="Genomic_DNA"/>
</dbReference>
<accession>T1FAH8</accession>